<reference evidence="2" key="1">
    <citation type="submission" date="2017-06" db="EMBL/GenBank/DDBJ databases">
        <title>Capnocytophaga spp. assemblies.</title>
        <authorList>
            <person name="Gulvik C.A."/>
        </authorList>
    </citation>
    <scope>NUCLEOTIDE SEQUENCE [LARGE SCALE GENOMIC DNA]</scope>
    <source>
        <strain evidence="2">H5594</strain>
    </source>
</reference>
<protein>
    <submittedName>
        <fullName evidence="1">Uncharacterized protein</fullName>
    </submittedName>
</protein>
<dbReference type="AlphaFoldDB" id="A0A250G3L6"/>
<organism evidence="1 2">
    <name type="scientific">Capnocytophaga canimorsus</name>
    <dbReference type="NCBI Taxonomy" id="28188"/>
    <lineage>
        <taxon>Bacteria</taxon>
        <taxon>Pseudomonadati</taxon>
        <taxon>Bacteroidota</taxon>
        <taxon>Flavobacteriia</taxon>
        <taxon>Flavobacteriales</taxon>
        <taxon>Flavobacteriaceae</taxon>
        <taxon>Capnocytophaga</taxon>
    </lineage>
</organism>
<evidence type="ECO:0000313" key="2">
    <source>
        <dbReference type="Proteomes" id="UP000243136"/>
    </source>
</evidence>
<dbReference type="EMBL" id="CP022388">
    <property type="protein sequence ID" value="ATA91980.1"/>
    <property type="molecule type" value="Genomic_DNA"/>
</dbReference>
<proteinExistence type="predicted"/>
<name>A0A250G3L6_9FLAO</name>
<sequence>MEEKLSLLFNSFNQKGFDYEMNFDEDLLYFLKTENDTKKYIQIEVCLIKNKIRMSPSVANYIEIVKVEEILEQVTNQKTYLKNTISASIGIDKNNAFSNDYFFIKTKKDLEKYVQLLDVYYNNHIQPFFEAIPTLQSFNDKVLSVVPFDEYHNYLSGKFGLKAMIIMFLCKNPLYKDYVLYREKGFENSPNLQDVTSRYYKTVKQSFEEFNKFKEMVEKGEI</sequence>
<dbReference type="Proteomes" id="UP000243136">
    <property type="component" value="Chromosome"/>
</dbReference>
<evidence type="ECO:0000313" key="1">
    <source>
        <dbReference type="EMBL" id="ATA91980.1"/>
    </source>
</evidence>
<gene>
    <name evidence="1" type="ORF">CGC56_07275</name>
</gene>
<accession>A0A250G3L6</accession>
<dbReference type="RefSeq" id="WP_095917356.1">
    <property type="nucleotide sequence ID" value="NZ_CP022388.1"/>
</dbReference>